<sequence length="126" mass="13799">MKHPGRIFNFDPIFTFIFDLGPFLDFAPSPVFNFNSATSPNSDLDEARARANASQIYVSRLSLERDDYGLPVGTTVSGAGRAGTGQVRHEVATERPVDDADFASDSTAAGPVAVQCLFCIKFFRRY</sequence>
<gene>
    <name evidence="1" type="ORF">EVAR_3782_1</name>
</gene>
<organism evidence="1 2">
    <name type="scientific">Eumeta variegata</name>
    <name type="common">Bagworm moth</name>
    <name type="synonym">Eumeta japonica</name>
    <dbReference type="NCBI Taxonomy" id="151549"/>
    <lineage>
        <taxon>Eukaryota</taxon>
        <taxon>Metazoa</taxon>
        <taxon>Ecdysozoa</taxon>
        <taxon>Arthropoda</taxon>
        <taxon>Hexapoda</taxon>
        <taxon>Insecta</taxon>
        <taxon>Pterygota</taxon>
        <taxon>Neoptera</taxon>
        <taxon>Endopterygota</taxon>
        <taxon>Lepidoptera</taxon>
        <taxon>Glossata</taxon>
        <taxon>Ditrysia</taxon>
        <taxon>Tineoidea</taxon>
        <taxon>Psychidae</taxon>
        <taxon>Oiketicinae</taxon>
        <taxon>Eumeta</taxon>
    </lineage>
</organism>
<dbReference type="Proteomes" id="UP000299102">
    <property type="component" value="Unassembled WGS sequence"/>
</dbReference>
<name>A0A4C1SRY5_EUMVA</name>
<comment type="caution">
    <text evidence="1">The sequence shown here is derived from an EMBL/GenBank/DDBJ whole genome shotgun (WGS) entry which is preliminary data.</text>
</comment>
<reference evidence="1 2" key="1">
    <citation type="journal article" date="2019" name="Commun. Biol.">
        <title>The bagworm genome reveals a unique fibroin gene that provides high tensile strength.</title>
        <authorList>
            <person name="Kono N."/>
            <person name="Nakamura H."/>
            <person name="Ohtoshi R."/>
            <person name="Tomita M."/>
            <person name="Numata K."/>
            <person name="Arakawa K."/>
        </authorList>
    </citation>
    <scope>NUCLEOTIDE SEQUENCE [LARGE SCALE GENOMIC DNA]</scope>
</reference>
<dbReference type="AlphaFoldDB" id="A0A4C1SRY5"/>
<evidence type="ECO:0000313" key="2">
    <source>
        <dbReference type="Proteomes" id="UP000299102"/>
    </source>
</evidence>
<protein>
    <submittedName>
        <fullName evidence="1">Uncharacterized protein</fullName>
    </submittedName>
</protein>
<dbReference type="EMBL" id="BGZK01000015">
    <property type="protein sequence ID" value="GBP04892.1"/>
    <property type="molecule type" value="Genomic_DNA"/>
</dbReference>
<keyword evidence="2" id="KW-1185">Reference proteome</keyword>
<evidence type="ECO:0000313" key="1">
    <source>
        <dbReference type="EMBL" id="GBP04892.1"/>
    </source>
</evidence>
<accession>A0A4C1SRY5</accession>
<proteinExistence type="predicted"/>